<feature type="domain" description="Phosphoribosyltransferase" evidence="10">
    <location>
        <begin position="11"/>
        <end position="214"/>
    </location>
</feature>
<evidence type="ECO:0000256" key="3">
    <source>
        <dbReference type="ARBA" id="ARBA00009516"/>
    </source>
</evidence>
<accession>A0A644W586</accession>
<dbReference type="NCBIfam" id="NF001097">
    <property type="entry name" value="PRK00129.1"/>
    <property type="match status" value="1"/>
</dbReference>
<keyword evidence="6 11" id="KW-0328">Glycosyltransferase</keyword>
<dbReference type="CDD" id="cd06223">
    <property type="entry name" value="PRTases_typeI"/>
    <property type="match status" value="1"/>
</dbReference>
<keyword evidence="5" id="KW-0021">Allosteric enzyme</keyword>
<dbReference type="SUPFAM" id="SSF53271">
    <property type="entry name" value="PRTase-like"/>
    <property type="match status" value="1"/>
</dbReference>
<sequence length="217" mass="24285">MKIVNLSEQNSILNQYLKEIRSVDIQHDSMRFRRNLERIGEIMAYEISKSLQYVSEDVQTPLGIAPVNVMNEQLVISTILRAGLPFHQGFLNYFDKAENAFVSAYRKYKDALKFEIFIEYIASPDLTGKTLIITDPMLATGGSMELAYGALKTKGSPAHIHVASVISSQFAVDYIREHLPETKTTIWTAAIDPELDDHSYIIPGLGDAGDLAFGQKL</sequence>
<dbReference type="EMBL" id="VSSQ01000636">
    <property type="protein sequence ID" value="MPL98934.1"/>
    <property type="molecule type" value="Genomic_DNA"/>
</dbReference>
<gene>
    <name evidence="11" type="primary">upp_10</name>
    <name evidence="11" type="ORF">SDC9_45146</name>
</gene>
<dbReference type="InterPro" id="IPR029057">
    <property type="entry name" value="PRTase-like"/>
</dbReference>
<proteinExistence type="inferred from homology"/>
<comment type="caution">
    <text evidence="11">The sequence shown here is derived from an EMBL/GenBank/DDBJ whole genome shotgun (WGS) entry which is preliminary data.</text>
</comment>
<evidence type="ECO:0000256" key="7">
    <source>
        <dbReference type="ARBA" id="ARBA00022679"/>
    </source>
</evidence>
<evidence type="ECO:0000256" key="8">
    <source>
        <dbReference type="ARBA" id="ARBA00022741"/>
    </source>
</evidence>
<dbReference type="FunFam" id="3.40.50.2020:FF:000023">
    <property type="entry name" value="Probable uracil phosphoribosyltransferase"/>
    <property type="match status" value="1"/>
</dbReference>
<evidence type="ECO:0000256" key="4">
    <source>
        <dbReference type="ARBA" id="ARBA00011894"/>
    </source>
</evidence>
<organism evidence="11">
    <name type="scientific">bioreactor metagenome</name>
    <dbReference type="NCBI Taxonomy" id="1076179"/>
    <lineage>
        <taxon>unclassified sequences</taxon>
        <taxon>metagenomes</taxon>
        <taxon>ecological metagenomes</taxon>
    </lineage>
</organism>
<evidence type="ECO:0000256" key="9">
    <source>
        <dbReference type="ARBA" id="ARBA00023134"/>
    </source>
</evidence>
<keyword evidence="8" id="KW-0547">Nucleotide-binding</keyword>
<protein>
    <recommendedName>
        <fullName evidence="4">uracil phosphoribosyltransferase</fullName>
        <ecNumber evidence="4">2.4.2.9</ecNumber>
    </recommendedName>
</protein>
<keyword evidence="7 11" id="KW-0808">Transferase</keyword>
<dbReference type="GO" id="GO:0004845">
    <property type="term" value="F:uracil phosphoribosyltransferase activity"/>
    <property type="evidence" value="ECO:0007669"/>
    <property type="project" value="UniProtKB-EC"/>
</dbReference>
<reference evidence="11" key="1">
    <citation type="submission" date="2019-08" db="EMBL/GenBank/DDBJ databases">
        <authorList>
            <person name="Kucharzyk K."/>
            <person name="Murdoch R.W."/>
            <person name="Higgins S."/>
            <person name="Loffler F."/>
        </authorList>
    </citation>
    <scope>NUCLEOTIDE SEQUENCE</scope>
</reference>
<dbReference type="PANTHER" id="PTHR43363:SF1">
    <property type="entry name" value="HYPOXANTHINE-GUANINE PHOSPHORIBOSYLTRANSFERASE"/>
    <property type="match status" value="1"/>
</dbReference>
<evidence type="ECO:0000259" key="10">
    <source>
        <dbReference type="Pfam" id="PF14681"/>
    </source>
</evidence>
<comment type="similarity">
    <text evidence="3">Belongs to the UPRTase family.</text>
</comment>
<dbReference type="GO" id="GO:0005525">
    <property type="term" value="F:GTP binding"/>
    <property type="evidence" value="ECO:0007669"/>
    <property type="project" value="UniProtKB-KW"/>
</dbReference>
<dbReference type="Pfam" id="PF14681">
    <property type="entry name" value="UPRTase"/>
    <property type="match status" value="1"/>
</dbReference>
<dbReference type="PANTHER" id="PTHR43363">
    <property type="entry name" value="HYPOXANTHINE PHOSPHORIBOSYLTRANSFERASE"/>
    <property type="match status" value="1"/>
</dbReference>
<evidence type="ECO:0000256" key="2">
    <source>
        <dbReference type="ARBA" id="ARBA00005180"/>
    </source>
</evidence>
<evidence type="ECO:0000313" key="11">
    <source>
        <dbReference type="EMBL" id="MPL98934.1"/>
    </source>
</evidence>
<evidence type="ECO:0000256" key="1">
    <source>
        <dbReference type="ARBA" id="ARBA00001946"/>
    </source>
</evidence>
<comment type="cofactor">
    <cofactor evidence="1">
        <name>Mg(2+)</name>
        <dbReference type="ChEBI" id="CHEBI:18420"/>
    </cofactor>
</comment>
<comment type="pathway">
    <text evidence="2">Pyrimidine metabolism; UMP biosynthesis via salvage pathway; UMP from uracil: step 1/1.</text>
</comment>
<name>A0A644W586_9ZZZZ</name>
<evidence type="ECO:0000256" key="5">
    <source>
        <dbReference type="ARBA" id="ARBA00022533"/>
    </source>
</evidence>
<dbReference type="AlphaFoldDB" id="A0A644W586"/>
<dbReference type="EC" id="2.4.2.9" evidence="4"/>
<keyword evidence="9" id="KW-0342">GTP-binding</keyword>
<dbReference type="Gene3D" id="3.40.50.2020">
    <property type="match status" value="1"/>
</dbReference>
<evidence type="ECO:0000256" key="6">
    <source>
        <dbReference type="ARBA" id="ARBA00022676"/>
    </source>
</evidence>
<dbReference type="InterPro" id="IPR000836">
    <property type="entry name" value="PRTase_dom"/>
</dbReference>